<organism evidence="2 4">
    <name type="scientific">Rotaria sordida</name>
    <dbReference type="NCBI Taxonomy" id="392033"/>
    <lineage>
        <taxon>Eukaryota</taxon>
        <taxon>Metazoa</taxon>
        <taxon>Spiralia</taxon>
        <taxon>Gnathifera</taxon>
        <taxon>Rotifera</taxon>
        <taxon>Eurotatoria</taxon>
        <taxon>Bdelloidea</taxon>
        <taxon>Philodinida</taxon>
        <taxon>Philodinidae</taxon>
        <taxon>Rotaria</taxon>
    </lineage>
</organism>
<dbReference type="Proteomes" id="UP000663870">
    <property type="component" value="Unassembled WGS sequence"/>
</dbReference>
<dbReference type="AlphaFoldDB" id="A0A814ZN99"/>
<evidence type="ECO:0000313" key="2">
    <source>
        <dbReference type="EMBL" id="CAF1244622.1"/>
    </source>
</evidence>
<feature type="coiled-coil region" evidence="1">
    <location>
        <begin position="15"/>
        <end position="61"/>
    </location>
</feature>
<evidence type="ECO:0000313" key="4">
    <source>
        <dbReference type="Proteomes" id="UP000663854"/>
    </source>
</evidence>
<protein>
    <submittedName>
        <fullName evidence="2">Uncharacterized protein</fullName>
    </submittedName>
</protein>
<gene>
    <name evidence="3" type="ORF">JXQ802_LOCUS41911</name>
    <name evidence="2" type="ORF">PYM288_LOCUS27060</name>
</gene>
<dbReference type="Proteomes" id="UP000663854">
    <property type="component" value="Unassembled WGS sequence"/>
</dbReference>
<name>A0A814ZN99_9BILA</name>
<evidence type="ECO:0000313" key="5">
    <source>
        <dbReference type="Proteomes" id="UP000663870"/>
    </source>
</evidence>
<evidence type="ECO:0000313" key="3">
    <source>
        <dbReference type="EMBL" id="CAF1526270.1"/>
    </source>
</evidence>
<evidence type="ECO:0000256" key="1">
    <source>
        <dbReference type="SAM" id="Coils"/>
    </source>
</evidence>
<accession>A0A814ZN99</accession>
<reference evidence="2" key="1">
    <citation type="submission" date="2021-02" db="EMBL/GenBank/DDBJ databases">
        <authorList>
            <person name="Nowell W R."/>
        </authorList>
    </citation>
    <scope>NUCLEOTIDE SEQUENCE</scope>
</reference>
<proteinExistence type="predicted"/>
<keyword evidence="5" id="KW-1185">Reference proteome</keyword>
<keyword evidence="1" id="KW-0175">Coiled coil</keyword>
<comment type="caution">
    <text evidence="2">The sequence shown here is derived from an EMBL/GenBank/DDBJ whole genome shotgun (WGS) entry which is preliminary data.</text>
</comment>
<dbReference type="EMBL" id="CAJNOL010002743">
    <property type="protein sequence ID" value="CAF1526270.1"/>
    <property type="molecule type" value="Genomic_DNA"/>
</dbReference>
<dbReference type="EMBL" id="CAJNOH010001721">
    <property type="protein sequence ID" value="CAF1244622.1"/>
    <property type="molecule type" value="Genomic_DNA"/>
</dbReference>
<sequence length="138" mass="15692">MDSDSSKSKPSSITYETTEELLELTDEQVQRLNQVGEIHPLENLKQKLKDAEERSSKLISSATSYIGVGYFVSFSMNVSCCQIPERFCTCLLGGSSGYDAEITFEKFCNEKPAKLYNFDDCLKLFCKQGRIRKLEFEL</sequence>